<feature type="region of interest" description="Disordered" evidence="4">
    <location>
        <begin position="458"/>
        <end position="488"/>
    </location>
</feature>
<dbReference type="Gene3D" id="2.60.40.10">
    <property type="entry name" value="Immunoglobulins"/>
    <property type="match status" value="2"/>
</dbReference>
<dbReference type="InterPro" id="IPR047589">
    <property type="entry name" value="DUF11_rpt"/>
</dbReference>
<dbReference type="InterPro" id="IPR033764">
    <property type="entry name" value="Sdr_B"/>
</dbReference>
<evidence type="ECO:0000259" key="6">
    <source>
        <dbReference type="Pfam" id="PF01345"/>
    </source>
</evidence>
<evidence type="ECO:0000259" key="7">
    <source>
        <dbReference type="Pfam" id="PF17210"/>
    </source>
</evidence>
<keyword evidence="2" id="KW-0964">Secreted</keyword>
<keyword evidence="9" id="KW-1185">Reference proteome</keyword>
<accession>A0ABV9QQD8</accession>
<evidence type="ECO:0000256" key="2">
    <source>
        <dbReference type="ARBA" id="ARBA00022525"/>
    </source>
</evidence>
<evidence type="ECO:0000313" key="9">
    <source>
        <dbReference type="Proteomes" id="UP001595886"/>
    </source>
</evidence>
<evidence type="ECO:0000256" key="4">
    <source>
        <dbReference type="SAM" id="MobiDB-lite"/>
    </source>
</evidence>
<dbReference type="InterPro" id="IPR001434">
    <property type="entry name" value="OmcB-like_DUF11"/>
</dbReference>
<sequence>MKRTMLLTALLLAMANAHANGPPGPPVPSPDTCSAQGGVVGANLIDGTFGTGSGTYGEAAPAPGLGTQTTYLYAPWVSYRPDDGEYVIVNATGPDSPWSTWHSQLLGHTTGLDDDRFAVFNASIEPGTFYSQTLTVAPNTNFEVSFWVMNVNSNVNDLLLPNLATVIRRVGVDPPGGGVVVATTGDIPEANPPFWHQYAAVFNSASATQIELRLDNNSSGGLGNDFALDDIALAPCTLAAGAIAGTLYYDANLDGALQAGEPGLPANIPVQIVDTRGTPDTGDDVIVGTTQTDASGHYAFANIPAGADYVVHAVTTDPNVPADVALHTPNDVAVTVTSGSQAAADFGFVSADVQIVKQGPASVGGGQPITYTLTITNPGPTAADGASWGDLVPVEITGVSAFCGSEAGGAVCGPVQVNGNDVSGTLPTLPVGGSVRITIEGITPAAVAILSNTGTVTPASGIPDPDEDNNASTTSTSTPVSLQSFEVE</sequence>
<dbReference type="Gene3D" id="2.60.120.260">
    <property type="entry name" value="Galactose-binding domain-like"/>
    <property type="match status" value="1"/>
</dbReference>
<dbReference type="InterPro" id="IPR013783">
    <property type="entry name" value="Ig-like_fold"/>
</dbReference>
<dbReference type="Pfam" id="PF01345">
    <property type="entry name" value="DUF11"/>
    <property type="match status" value="1"/>
</dbReference>
<evidence type="ECO:0000256" key="3">
    <source>
        <dbReference type="ARBA" id="ARBA00022729"/>
    </source>
</evidence>
<comment type="subcellular location">
    <subcellularLocation>
        <location evidence="1">Secreted</location>
    </subcellularLocation>
</comment>
<feature type="compositionally biased region" description="Polar residues" evidence="4">
    <location>
        <begin position="470"/>
        <end position="488"/>
    </location>
</feature>
<name>A0ABV9QQD8_9GAMM</name>
<dbReference type="Pfam" id="PF17210">
    <property type="entry name" value="SdrD_B"/>
    <property type="match status" value="1"/>
</dbReference>
<dbReference type="SUPFAM" id="SSF117074">
    <property type="entry name" value="Hypothetical protein PA1324"/>
    <property type="match status" value="1"/>
</dbReference>
<dbReference type="EMBL" id="JBHSHD010000004">
    <property type="protein sequence ID" value="MFC4819563.1"/>
    <property type="molecule type" value="Genomic_DNA"/>
</dbReference>
<keyword evidence="3 5" id="KW-0732">Signal</keyword>
<feature type="domain" description="SD-repeat containing protein B" evidence="7">
    <location>
        <begin position="245"/>
        <end position="316"/>
    </location>
</feature>
<evidence type="ECO:0000313" key="8">
    <source>
        <dbReference type="EMBL" id="MFC4819563.1"/>
    </source>
</evidence>
<evidence type="ECO:0000256" key="1">
    <source>
        <dbReference type="ARBA" id="ARBA00004613"/>
    </source>
</evidence>
<comment type="caution">
    <text evidence="8">The sequence shown here is derived from an EMBL/GenBank/DDBJ whole genome shotgun (WGS) entry which is preliminary data.</text>
</comment>
<feature type="signal peptide" evidence="5">
    <location>
        <begin position="1"/>
        <end position="19"/>
    </location>
</feature>
<dbReference type="NCBIfam" id="TIGR01451">
    <property type="entry name" value="B_ant_repeat"/>
    <property type="match status" value="1"/>
</dbReference>
<feature type="chain" id="PRO_5046320885" evidence="5">
    <location>
        <begin position="20"/>
        <end position="488"/>
    </location>
</feature>
<dbReference type="RefSeq" id="WP_380019342.1">
    <property type="nucleotide sequence ID" value="NZ_JBHSHD010000004.1"/>
</dbReference>
<evidence type="ECO:0000256" key="5">
    <source>
        <dbReference type="SAM" id="SignalP"/>
    </source>
</evidence>
<organism evidence="8 9">
    <name type="scientific">Dokdonella ginsengisoli</name>
    <dbReference type="NCBI Taxonomy" id="363846"/>
    <lineage>
        <taxon>Bacteria</taxon>
        <taxon>Pseudomonadati</taxon>
        <taxon>Pseudomonadota</taxon>
        <taxon>Gammaproteobacteria</taxon>
        <taxon>Lysobacterales</taxon>
        <taxon>Rhodanobacteraceae</taxon>
        <taxon>Dokdonella</taxon>
    </lineage>
</organism>
<feature type="domain" description="DUF11" evidence="6">
    <location>
        <begin position="352"/>
        <end position="475"/>
    </location>
</feature>
<reference evidence="9" key="1">
    <citation type="journal article" date="2019" name="Int. J. Syst. Evol. Microbiol.">
        <title>The Global Catalogue of Microorganisms (GCM) 10K type strain sequencing project: providing services to taxonomists for standard genome sequencing and annotation.</title>
        <authorList>
            <consortium name="The Broad Institute Genomics Platform"/>
            <consortium name="The Broad Institute Genome Sequencing Center for Infectious Disease"/>
            <person name="Wu L."/>
            <person name="Ma J."/>
        </authorList>
    </citation>
    <scope>NUCLEOTIDE SEQUENCE [LARGE SCALE GENOMIC DNA]</scope>
    <source>
        <strain evidence="9">CCUG 30340</strain>
    </source>
</reference>
<proteinExistence type="predicted"/>
<protein>
    <submittedName>
        <fullName evidence="8">SdrD B-like domain-containing protein</fullName>
    </submittedName>
</protein>
<gene>
    <name evidence="8" type="ORF">ACFO6Q_04465</name>
</gene>
<dbReference type="Proteomes" id="UP001595886">
    <property type="component" value="Unassembled WGS sequence"/>
</dbReference>